<comment type="caution">
    <text evidence="2">The sequence shown here is derived from an EMBL/GenBank/DDBJ whole genome shotgun (WGS) entry which is preliminary data.</text>
</comment>
<accession>A0A4Y8LX01</accession>
<dbReference type="PANTHER" id="PTHR35532">
    <property type="entry name" value="SIMILAR TO POLYHYDROXYALKANOATE DEPOLYMERASE"/>
    <property type="match status" value="1"/>
</dbReference>
<dbReference type="AlphaFoldDB" id="A0A4Y8LX01"/>
<dbReference type="PANTHER" id="PTHR35532:SF5">
    <property type="entry name" value="CARBOHYDRATE-BINDING DOMAIN-CONTAINING PROTEIN"/>
    <property type="match status" value="1"/>
</dbReference>
<dbReference type="EMBL" id="SOMN01000020">
    <property type="protein sequence ID" value="TFE25196.1"/>
    <property type="molecule type" value="Genomic_DNA"/>
</dbReference>
<dbReference type="InterPro" id="IPR038765">
    <property type="entry name" value="Papain-like_cys_pep_sf"/>
</dbReference>
<protein>
    <submittedName>
        <fullName evidence="2">Transglutaminase domain-containing protein</fullName>
    </submittedName>
</protein>
<sequence>MTISSAAFSLEEQSLATIERKFEEKRKLAHEREEELFGIFRGELTGEERLALKFLYAYMPLNDLADYDGELFLKHVRTTLDIRNRVPWGNRVPDHLFLHFVLPYRVNNENIEDSRGILYEELSERVSHLSMEDAILETNHWCHEKATYISNDVRTVSPMTLIRTAIGRCGEQSTLAVAALRSLCIPARQCYTPRWAHSDSNHAWVEAWADGAWHYIGACEPEPRLNQGWFSGPARRAMLVNTRVPANYLGPEPLTLAHEWYSELNLLDTYAPVRNITVRVTDTTGTPVAGALVWFHVYNYADFIPIAKLTANESGEVAFRTGFGDLYVQAWQGDSRTEAKIRVGDSDVFSFVLDLKPQTEGILDLDMVPPPVIPDSEADLVSAEERALHNDRVQEGASIRKRFEDTFLSEAQAAELAEELGLPVERVWPVIRKARGNSREIAAFLQEQTAEHGQWPLQLLESLNDKDLTDTFRTTLMDHLTGALPYRNDFDEQIFISYILCPRVLFEMIRPYRAYFQSTISADQIERFRSDPAEWIRFLENKFEVIDDLSFYQGSATPAGSYRLKKGDGASRDILFVASCRSFGIPARLHPSERMPQYWLNGAWQSAEFKSGEGVPAARPESGKLLLLRDTDASDDMAASYYLNFSFARLENGVYKTLVYARNKTDVYDEPFEVESGYYRMIAGTRLKDGTTLVRLTYFAIFPGKLTKLPLTFRQQPIDIPIIGEVDRSWTFTLSDDVSKPIGEWLNPKGIVLAWIEPDREPSKHLLREIGELAGRFELTGTKILFAVGDSGWTASFNPAAYEDLPSDTSFLRDVRHSALLGATSQTVVNTLGLPHVLVIDDQGRIRYETSGYKLGIGREALRIAEQLAD</sequence>
<reference evidence="2 3" key="1">
    <citation type="submission" date="2019-03" db="EMBL/GenBank/DDBJ databases">
        <title>Cohnella endophytica sp. nov., a novel endophytic bacterium isolated from bark of Sonneratia apetala.</title>
        <authorList>
            <person name="Tuo L."/>
        </authorList>
    </citation>
    <scope>NUCLEOTIDE SEQUENCE [LARGE SCALE GENOMIC DNA]</scope>
    <source>
        <strain evidence="2 3">CCTCC AB 208254</strain>
    </source>
</reference>
<dbReference type="OrthoDB" id="9787782at2"/>
<evidence type="ECO:0000313" key="2">
    <source>
        <dbReference type="EMBL" id="TFE25196.1"/>
    </source>
</evidence>
<dbReference type="RefSeq" id="WP_135152851.1">
    <property type="nucleotide sequence ID" value="NZ_SOMN01000020.1"/>
</dbReference>
<dbReference type="Gene3D" id="2.60.40.1120">
    <property type="entry name" value="Carboxypeptidase-like, regulatory domain"/>
    <property type="match status" value="1"/>
</dbReference>
<evidence type="ECO:0000259" key="1">
    <source>
        <dbReference type="SMART" id="SM00460"/>
    </source>
</evidence>
<keyword evidence="3" id="KW-1185">Reference proteome</keyword>
<organism evidence="2 3">
    <name type="scientific">Cohnella luojiensis</name>
    <dbReference type="NCBI Taxonomy" id="652876"/>
    <lineage>
        <taxon>Bacteria</taxon>
        <taxon>Bacillati</taxon>
        <taxon>Bacillota</taxon>
        <taxon>Bacilli</taxon>
        <taxon>Bacillales</taxon>
        <taxon>Paenibacillaceae</taxon>
        <taxon>Cohnella</taxon>
    </lineage>
</organism>
<evidence type="ECO:0000313" key="3">
    <source>
        <dbReference type="Proteomes" id="UP000297900"/>
    </source>
</evidence>
<dbReference type="SUPFAM" id="SSF54001">
    <property type="entry name" value="Cysteine proteinases"/>
    <property type="match status" value="1"/>
</dbReference>
<feature type="domain" description="Transglutaminase-like" evidence="1">
    <location>
        <begin position="161"/>
        <end position="220"/>
    </location>
</feature>
<dbReference type="Gene3D" id="3.10.620.30">
    <property type="match status" value="1"/>
</dbReference>
<dbReference type="Proteomes" id="UP000297900">
    <property type="component" value="Unassembled WGS sequence"/>
</dbReference>
<dbReference type="InterPro" id="IPR002931">
    <property type="entry name" value="Transglutaminase-like"/>
</dbReference>
<name>A0A4Y8LX01_9BACL</name>
<dbReference type="SMART" id="SM00460">
    <property type="entry name" value="TGc"/>
    <property type="match status" value="1"/>
</dbReference>
<dbReference type="Pfam" id="PF01841">
    <property type="entry name" value="Transglut_core"/>
    <property type="match status" value="1"/>
</dbReference>
<gene>
    <name evidence="2" type="ORF">E2980_14175</name>
</gene>
<proteinExistence type="predicted"/>